<organism evidence="1 2">
    <name type="scientific">Candidatus Zambryskibacteria bacterium RIFCSPLOWO2_12_FULL_39_16</name>
    <dbReference type="NCBI Taxonomy" id="1802775"/>
    <lineage>
        <taxon>Bacteria</taxon>
        <taxon>Candidatus Zambryskiibacteriota</taxon>
    </lineage>
</organism>
<evidence type="ECO:0000313" key="2">
    <source>
        <dbReference type="Proteomes" id="UP000177276"/>
    </source>
</evidence>
<protein>
    <recommendedName>
        <fullName evidence="3">HNH endonuclease</fullName>
    </recommendedName>
</protein>
<evidence type="ECO:0008006" key="3">
    <source>
        <dbReference type="Google" id="ProtNLM"/>
    </source>
</evidence>
<dbReference type="Proteomes" id="UP000177276">
    <property type="component" value="Unassembled WGS sequence"/>
</dbReference>
<dbReference type="EMBL" id="MHWS01000003">
    <property type="protein sequence ID" value="OHB12851.1"/>
    <property type="molecule type" value="Genomic_DNA"/>
</dbReference>
<proteinExistence type="predicted"/>
<name>A0A1G2UTY4_9BACT</name>
<comment type="caution">
    <text evidence="1">The sequence shown here is derived from an EMBL/GenBank/DDBJ whole genome shotgun (WGS) entry which is preliminary data.</text>
</comment>
<accession>A0A1G2UTY4</accession>
<evidence type="ECO:0000313" key="1">
    <source>
        <dbReference type="EMBL" id="OHB12851.1"/>
    </source>
</evidence>
<gene>
    <name evidence="1" type="ORF">A3G46_02460</name>
</gene>
<reference evidence="1 2" key="1">
    <citation type="journal article" date="2016" name="Nat. Commun.">
        <title>Thousands of microbial genomes shed light on interconnected biogeochemical processes in an aquifer system.</title>
        <authorList>
            <person name="Anantharaman K."/>
            <person name="Brown C.T."/>
            <person name="Hug L.A."/>
            <person name="Sharon I."/>
            <person name="Castelle C.J."/>
            <person name="Probst A.J."/>
            <person name="Thomas B.C."/>
            <person name="Singh A."/>
            <person name="Wilkins M.J."/>
            <person name="Karaoz U."/>
            <person name="Brodie E.L."/>
            <person name="Williams K.H."/>
            <person name="Hubbard S.S."/>
            <person name="Banfield J.F."/>
        </authorList>
    </citation>
    <scope>NUCLEOTIDE SEQUENCE [LARGE SCALE GENOMIC DNA]</scope>
</reference>
<sequence length="151" mass="17312">MSNPKKPRKNCPVCGKEPYRSYYKYCSNACQQKYQSSIYVEKWKKDELSGLQSSGIVTTYVKRYLREKYGDKCCLCGWSKINTKSSVVPLVADHIDGNWRNNKESNLRLICPNCDSLNPTYSGLNRGNGRGNRVISKRAKEGRLFVTKKPK</sequence>
<dbReference type="AlphaFoldDB" id="A0A1G2UTY4"/>